<feature type="coiled-coil region" evidence="1">
    <location>
        <begin position="301"/>
        <end position="328"/>
    </location>
</feature>
<feature type="compositionally biased region" description="Low complexity" evidence="2">
    <location>
        <begin position="153"/>
        <end position="165"/>
    </location>
</feature>
<evidence type="ECO:0000313" key="4">
    <source>
        <dbReference type="Proteomes" id="UP000318821"/>
    </source>
</evidence>
<dbReference type="VEuPathDB" id="TriTrypDB:LDHU3_08.0460"/>
<proteinExistence type="predicted"/>
<feature type="coiled-coil region" evidence="1">
    <location>
        <begin position="951"/>
        <end position="1098"/>
    </location>
</feature>
<evidence type="ECO:0000313" key="3">
    <source>
        <dbReference type="EMBL" id="TPP54983.1"/>
    </source>
</evidence>
<dbReference type="Proteomes" id="UP000318821">
    <property type="component" value="Unassembled WGS sequence"/>
</dbReference>
<name>A0A504Y288_LEIDO</name>
<feature type="region of interest" description="Disordered" evidence="2">
    <location>
        <begin position="1639"/>
        <end position="1683"/>
    </location>
</feature>
<feature type="region of interest" description="Disordered" evidence="2">
    <location>
        <begin position="778"/>
        <end position="820"/>
    </location>
</feature>
<dbReference type="VEuPathDB" id="TriTrypDB:LdBPK_080400.1"/>
<feature type="coiled-coil region" evidence="1">
    <location>
        <begin position="558"/>
        <end position="606"/>
    </location>
</feature>
<dbReference type="VEuPathDB" id="TriTrypDB:LdCL_080008900"/>
<evidence type="ECO:0000256" key="2">
    <source>
        <dbReference type="SAM" id="MobiDB-lite"/>
    </source>
</evidence>
<feature type="compositionally biased region" description="Low complexity" evidence="2">
    <location>
        <begin position="1841"/>
        <end position="1851"/>
    </location>
</feature>
<dbReference type="PANTHER" id="PTHR19327:SF0">
    <property type="entry name" value="GOLGIN SUBFAMILY A MEMBER 4"/>
    <property type="match status" value="1"/>
</dbReference>
<comment type="caution">
    <text evidence="3">The sequence shown here is derived from an EMBL/GenBank/DDBJ whole genome shotgun (WGS) entry which is preliminary data.</text>
</comment>
<feature type="region of interest" description="Disordered" evidence="2">
    <location>
        <begin position="1"/>
        <end position="23"/>
    </location>
</feature>
<keyword evidence="1" id="KW-0175">Coiled coil</keyword>
<feature type="region of interest" description="Disordered" evidence="2">
    <location>
        <begin position="1773"/>
        <end position="1912"/>
    </location>
</feature>
<organism evidence="3 4">
    <name type="scientific">Leishmania donovani</name>
    <dbReference type="NCBI Taxonomy" id="5661"/>
    <lineage>
        <taxon>Eukaryota</taxon>
        <taxon>Discoba</taxon>
        <taxon>Euglenozoa</taxon>
        <taxon>Kinetoplastea</taxon>
        <taxon>Metakinetoplastina</taxon>
        <taxon>Trypanosomatida</taxon>
        <taxon>Trypanosomatidae</taxon>
        <taxon>Leishmaniinae</taxon>
        <taxon>Leishmania</taxon>
    </lineage>
</organism>
<feature type="region of interest" description="Disordered" evidence="2">
    <location>
        <begin position="871"/>
        <end position="898"/>
    </location>
</feature>
<feature type="coiled-coil region" evidence="1">
    <location>
        <begin position="1481"/>
        <end position="1515"/>
    </location>
</feature>
<gene>
    <name evidence="3" type="ORF">CGC20_23255</name>
</gene>
<feature type="compositionally biased region" description="Basic residues" evidence="2">
    <location>
        <begin position="793"/>
        <end position="807"/>
    </location>
</feature>
<accession>A0A504Y288</accession>
<feature type="compositionally biased region" description="Polar residues" evidence="2">
    <location>
        <begin position="1"/>
        <end position="21"/>
    </location>
</feature>
<feature type="compositionally biased region" description="Pro residues" evidence="2">
    <location>
        <begin position="1790"/>
        <end position="1800"/>
    </location>
</feature>
<evidence type="ECO:0000256" key="1">
    <source>
        <dbReference type="SAM" id="Coils"/>
    </source>
</evidence>
<sequence length="1912" mass="206578">MDVSTFSSSAQDDARVTSASLSGDDAATAEASLYPSSSTPLAAAAASSLSPVGMGSATTADVGRWDATTILEALRWMSGAESSGSRWQGRPLEIGDPPANRSCTPVESSMGAPNVSPQAALPHSAAVLPTSQEHCSRSRAPAASEPIPSAAIAAAQQGPSCFAPSSSPPAPLGQEDATVSPHDHTPTQRRIAAAHAHRMERCDGVEVQPHIRADTGPTAGVDSIGLVSSIFASRSAATAASRTSPQESEVPPAAAVRRARSAPLQALASAAVSAAWGPVAAPQSAAVGTGVGGTLWQQAFAAHAETLLRETQQQVDELRRYQQKAAREAQRADAVAAANRALEVQLAEADAKRAEDRAAHESAVNALSQQVLRLEEAVGVLRRTKLELQRQIKGAQTAAAQQEAVHRRELREVRSAFESELKRMRAEQHLQADEWRHERHRLEEKLVEWDVTEVAVSTQQMQLLTRRAELERKHEAVAAASLGAAPTPAYEAEAERAAAVPRVDAATSTDVVALPAAQAIPQESDASPYTRVHRDVLAQQQLREQTMLSELSIADARIQQESKQRRLAEERVAELLEQSEQLREALTNAEAAAANTERVSEVARQETAVAVTAKAAGGRDNAGHQMGRRDAVAHGTEHDLRTQQRLLQEIQYEYTALRRESSALFERYREQQRCETERWAAVRSAVGAVLHSSQTPEALRVAEAQNEARIASLSATEAQLHESQRELSAWQRRHNDLAARQDVYDAAWRAAEVQLKQIIGILRRALREYAQPLSASLARLSSPGDDADSAGRRVTRRRSARAVKRRSQSSPASAASLDGIEDSEGHAAMLPTTADAAPVWASDGDAIADADLDDLLQDAFVLPKVAGEGDKMDRPEAVADGEGESLSRRRTTRTANLPQSSAATLVVVESTDGGSDASHSEVRRDMAVVVWGLLKLLTAWRDRQHALVEARKALQRQLADMTAKNTALVEERREAATRCQRQLRLSRAAEQRRAHQLEQAHKELEDVKRKHMLDSAQAHQKAAEWEGEREALRRRLRVAEEQLNRAEQALVEADVDHNAQHASQEMLQHALSDVTAARDRLERRQADLCVHIEDLETRLSVTERTQTDLHALITTSVAFIVRLLADHEQLQEHYRVLRTLAWTDAQTARMWSIRFPCGGRAALSDFFYASPYSWTCCASGVAAFATPDSAPASEDDGSILSPSAAAAEPASLQPLLLALSSAFAWGAATPALNNAAASLHDSRLRRYATRPDSCVLPVVHLPAPLELAAVAHNEAAEVEAGGHAGLSKVRFDLRSRACEDEETYIGADHHQQRQLVQLLTVAQIDMQAPTTRHLCDGVLAASSASARATVELLQLAQVREALSATLLRRRGRNRLSIAKPQPVLPVPDLRPLLPDRLAALLQSHLQRAVTQTCQVAESHMLVQRLMHHNETLVSALKMRTNEHAAASAEVRSLTSQLQLQQAERAERTAVQERLVEVRASLLRERELRRAAEARLAELQQARLQWLSDREQYKREVYSLNMELASTSVGGASPAGGGTRPLPPFAHGGGAGPALATSALSIQVDNTTMSDAARRPAAPPSHLDALADSVMDGSALCEQDFAHGSHPQVWRAAAFAAEVDYQRNSENVYYHELLRNGHERDSHARAGHRHGGNIGAHADAPKWSSAHGETPPLRTPHYRPRLSPTAASMDTLKTTTPAERPPAPQPLLTSANALELYVPSVARQREKPRSHNAVNCEERRLDTTAKMTRAKRKTINNEGFGIVSHAAATASPSSSFLADAPAPESDVCAATPPPLSPPPPLRSTADTETPAEERRGSTHQQLRRSAANVVEPPSAVAANHGSTASTAASFSAPRPPPPHSPSKGVSASASADMRTEAPTLSREEFDSTGQPTAAAGVTRHVSGPLYFRARPAR</sequence>
<dbReference type="PANTHER" id="PTHR19327">
    <property type="entry name" value="GOLGIN"/>
    <property type="match status" value="1"/>
</dbReference>
<feature type="coiled-coil region" evidence="1">
    <location>
        <begin position="713"/>
        <end position="740"/>
    </location>
</feature>
<dbReference type="EMBL" id="RHLD01000057">
    <property type="protein sequence ID" value="TPP54983.1"/>
    <property type="molecule type" value="Genomic_DNA"/>
</dbReference>
<feature type="region of interest" description="Disordered" evidence="2">
    <location>
        <begin position="153"/>
        <end position="189"/>
    </location>
</feature>
<protein>
    <submittedName>
        <fullName evidence="3">Uncharacterized protein</fullName>
    </submittedName>
</protein>
<reference evidence="4" key="1">
    <citation type="submission" date="2019-02" db="EMBL/GenBank/DDBJ databases">
        <title>FDA dAtabase for Regulatory Grade micrObial Sequences (FDA-ARGOS): Supporting development and validation of Infectious Disease Dx tests.</title>
        <authorList>
            <person name="Duncan R."/>
            <person name="Fisher C."/>
            <person name="Tallon L."/>
            <person name="Sadzewicz L."/>
            <person name="Sengamalay N."/>
            <person name="Ott S."/>
            <person name="Godinez A."/>
            <person name="Nagaraj S."/>
            <person name="Vavikolanu K."/>
            <person name="Vyas G."/>
            <person name="Nadendla S."/>
            <person name="Aluvathingal J."/>
            <person name="Sichtig H."/>
        </authorList>
    </citation>
    <scope>NUCLEOTIDE SEQUENCE [LARGE SCALE GENOMIC DNA]</scope>
    <source>
        <strain evidence="4">FDAARGOS_360</strain>
    </source>
</reference>
<feature type="coiled-coil region" evidence="1">
    <location>
        <begin position="357"/>
        <end position="445"/>
    </location>
</feature>